<dbReference type="GO" id="GO:0005829">
    <property type="term" value="C:cytosol"/>
    <property type="evidence" value="ECO:0007669"/>
    <property type="project" value="TreeGrafter"/>
</dbReference>
<proteinExistence type="predicted"/>
<organism evidence="8 9">
    <name type="scientific">Mucilaginibacter pineti</name>
    <dbReference type="NCBI Taxonomy" id="1391627"/>
    <lineage>
        <taxon>Bacteria</taxon>
        <taxon>Pseudomonadati</taxon>
        <taxon>Bacteroidota</taxon>
        <taxon>Sphingobacteriia</taxon>
        <taxon>Sphingobacteriales</taxon>
        <taxon>Sphingobacteriaceae</taxon>
        <taxon>Mucilaginibacter</taxon>
    </lineage>
</organism>
<comment type="subcellular location">
    <subcellularLocation>
        <location evidence="1">Membrane</location>
        <topology evidence="1">Multi-pass membrane protein</topology>
    </subcellularLocation>
</comment>
<dbReference type="InterPro" id="IPR001387">
    <property type="entry name" value="Cro/C1-type_HTH"/>
</dbReference>
<feature type="domain" description="HTH cro/C1-type" evidence="7">
    <location>
        <begin position="10"/>
        <end position="64"/>
    </location>
</feature>
<reference evidence="8 9" key="1">
    <citation type="submission" date="2016-10" db="EMBL/GenBank/DDBJ databases">
        <authorList>
            <person name="de Groot N.N."/>
        </authorList>
    </citation>
    <scope>NUCLEOTIDE SEQUENCE [LARGE SCALE GENOMIC DNA]</scope>
    <source>
        <strain evidence="8 9">47C3B</strain>
    </source>
</reference>
<keyword evidence="4" id="KW-0238">DNA-binding</keyword>
<sequence>MKNTDLSKKIKELRTRLGLSQGELADIAQLNLRTVQRIESGETEPRGDSLKRLANALNVMPNDLIEWTEKEDNGLLVFLNLSALAFIAFPIMGIIVPLIIYMLKKDQVKNINETGRRILNFQITWCLAIFLGYILFFCVIFLHVHIPMPNISLANLGGLELMILAPIFYYVFNVLIILWNAYRSYKGKVVIYQPAVRFLR</sequence>
<dbReference type="CDD" id="cd00093">
    <property type="entry name" value="HTH_XRE"/>
    <property type="match status" value="1"/>
</dbReference>
<dbReference type="RefSeq" id="WP_091147626.1">
    <property type="nucleotide sequence ID" value="NZ_FNAI01000003.1"/>
</dbReference>
<evidence type="ECO:0000256" key="5">
    <source>
        <dbReference type="ARBA" id="ARBA00023136"/>
    </source>
</evidence>
<dbReference type="InterPro" id="IPR050807">
    <property type="entry name" value="TransReg_Diox_bact_type"/>
</dbReference>
<dbReference type="Proteomes" id="UP000199072">
    <property type="component" value="Unassembled WGS sequence"/>
</dbReference>
<feature type="transmembrane region" description="Helical" evidence="6">
    <location>
        <begin position="161"/>
        <end position="182"/>
    </location>
</feature>
<evidence type="ECO:0000313" key="9">
    <source>
        <dbReference type="Proteomes" id="UP000199072"/>
    </source>
</evidence>
<dbReference type="PANTHER" id="PTHR46797">
    <property type="entry name" value="HTH-TYPE TRANSCRIPTIONAL REGULATOR"/>
    <property type="match status" value="1"/>
</dbReference>
<name>A0A1G6YM75_9SPHI</name>
<evidence type="ECO:0000256" key="1">
    <source>
        <dbReference type="ARBA" id="ARBA00004141"/>
    </source>
</evidence>
<keyword evidence="9" id="KW-1185">Reference proteome</keyword>
<dbReference type="STRING" id="1391627.SAMN05216464_10331"/>
<dbReference type="GO" id="GO:0003700">
    <property type="term" value="F:DNA-binding transcription factor activity"/>
    <property type="evidence" value="ECO:0007669"/>
    <property type="project" value="TreeGrafter"/>
</dbReference>
<evidence type="ECO:0000256" key="3">
    <source>
        <dbReference type="ARBA" id="ARBA00022989"/>
    </source>
</evidence>
<dbReference type="Pfam" id="PF09685">
    <property type="entry name" value="MamF_MmsF"/>
    <property type="match status" value="1"/>
</dbReference>
<keyword evidence="3 6" id="KW-1133">Transmembrane helix</keyword>
<dbReference type="SUPFAM" id="SSF47413">
    <property type="entry name" value="lambda repressor-like DNA-binding domains"/>
    <property type="match status" value="1"/>
</dbReference>
<keyword evidence="5 6" id="KW-0472">Membrane</keyword>
<dbReference type="PANTHER" id="PTHR46797:SF1">
    <property type="entry name" value="METHYLPHOSPHONATE SYNTHASE"/>
    <property type="match status" value="1"/>
</dbReference>
<dbReference type="Pfam" id="PF01381">
    <property type="entry name" value="HTH_3"/>
    <property type="match status" value="1"/>
</dbReference>
<dbReference type="Gene3D" id="1.10.260.40">
    <property type="entry name" value="lambda repressor-like DNA-binding domains"/>
    <property type="match status" value="1"/>
</dbReference>
<evidence type="ECO:0000313" key="8">
    <source>
        <dbReference type="EMBL" id="SDD91614.1"/>
    </source>
</evidence>
<dbReference type="InterPro" id="IPR019109">
    <property type="entry name" value="MamF_MmsF"/>
</dbReference>
<feature type="transmembrane region" description="Helical" evidence="6">
    <location>
        <begin position="123"/>
        <end position="146"/>
    </location>
</feature>
<dbReference type="GO" id="GO:0003677">
    <property type="term" value="F:DNA binding"/>
    <property type="evidence" value="ECO:0007669"/>
    <property type="project" value="UniProtKB-KW"/>
</dbReference>
<dbReference type="AlphaFoldDB" id="A0A1G6YM75"/>
<dbReference type="EMBL" id="FNAI01000003">
    <property type="protein sequence ID" value="SDD91614.1"/>
    <property type="molecule type" value="Genomic_DNA"/>
</dbReference>
<evidence type="ECO:0000256" key="6">
    <source>
        <dbReference type="SAM" id="Phobius"/>
    </source>
</evidence>
<keyword evidence="2 6" id="KW-0812">Transmembrane</keyword>
<evidence type="ECO:0000256" key="2">
    <source>
        <dbReference type="ARBA" id="ARBA00022692"/>
    </source>
</evidence>
<gene>
    <name evidence="8" type="ORF">SAMN05216464_10331</name>
</gene>
<dbReference type="PROSITE" id="PS50943">
    <property type="entry name" value="HTH_CROC1"/>
    <property type="match status" value="1"/>
</dbReference>
<dbReference type="OrthoDB" id="1357763at2"/>
<evidence type="ECO:0000256" key="4">
    <source>
        <dbReference type="ARBA" id="ARBA00023125"/>
    </source>
</evidence>
<feature type="transmembrane region" description="Helical" evidence="6">
    <location>
        <begin position="77"/>
        <end position="103"/>
    </location>
</feature>
<accession>A0A1G6YM75</accession>
<dbReference type="SMART" id="SM00530">
    <property type="entry name" value="HTH_XRE"/>
    <property type="match status" value="1"/>
</dbReference>
<protein>
    <submittedName>
        <fullName evidence="8">Uncharacterized conserved protein, Tic20 family</fullName>
    </submittedName>
</protein>
<evidence type="ECO:0000259" key="7">
    <source>
        <dbReference type="PROSITE" id="PS50943"/>
    </source>
</evidence>
<dbReference type="InterPro" id="IPR010982">
    <property type="entry name" value="Lambda_DNA-bd_dom_sf"/>
</dbReference>